<feature type="region of interest" description="Disordered" evidence="1">
    <location>
        <begin position="1"/>
        <end position="25"/>
    </location>
</feature>
<protein>
    <submittedName>
        <fullName evidence="2">Uncharacterized protein</fullName>
    </submittedName>
</protein>
<accession>A0AAE0KA90</accession>
<feature type="compositionally biased region" description="Basic and acidic residues" evidence="1">
    <location>
        <begin position="7"/>
        <end position="21"/>
    </location>
</feature>
<name>A0AAE0KA90_9PEZI</name>
<feature type="compositionally biased region" description="Polar residues" evidence="1">
    <location>
        <begin position="119"/>
        <end position="130"/>
    </location>
</feature>
<keyword evidence="3" id="KW-1185">Reference proteome</keyword>
<reference evidence="2" key="1">
    <citation type="journal article" date="2023" name="Mol. Phylogenet. Evol.">
        <title>Genome-scale phylogeny and comparative genomics of the fungal order Sordariales.</title>
        <authorList>
            <person name="Hensen N."/>
            <person name="Bonometti L."/>
            <person name="Westerberg I."/>
            <person name="Brannstrom I.O."/>
            <person name="Guillou S."/>
            <person name="Cros-Aarteil S."/>
            <person name="Calhoun S."/>
            <person name="Haridas S."/>
            <person name="Kuo A."/>
            <person name="Mondo S."/>
            <person name="Pangilinan J."/>
            <person name="Riley R."/>
            <person name="LaButti K."/>
            <person name="Andreopoulos B."/>
            <person name="Lipzen A."/>
            <person name="Chen C."/>
            <person name="Yan M."/>
            <person name="Daum C."/>
            <person name="Ng V."/>
            <person name="Clum A."/>
            <person name="Steindorff A."/>
            <person name="Ohm R.A."/>
            <person name="Martin F."/>
            <person name="Silar P."/>
            <person name="Natvig D.O."/>
            <person name="Lalanne C."/>
            <person name="Gautier V."/>
            <person name="Ament-Velasquez S.L."/>
            <person name="Kruys A."/>
            <person name="Hutchinson M.I."/>
            <person name="Powell A.J."/>
            <person name="Barry K."/>
            <person name="Miller A.N."/>
            <person name="Grigoriev I.V."/>
            <person name="Debuchy R."/>
            <person name="Gladieux P."/>
            <person name="Hiltunen Thoren M."/>
            <person name="Johannesson H."/>
        </authorList>
    </citation>
    <scope>NUCLEOTIDE SEQUENCE</scope>
    <source>
        <strain evidence="2">CBS 958.72</strain>
    </source>
</reference>
<dbReference type="AlphaFoldDB" id="A0AAE0KA90"/>
<dbReference type="Proteomes" id="UP001287356">
    <property type="component" value="Unassembled WGS sequence"/>
</dbReference>
<proteinExistence type="predicted"/>
<dbReference type="EMBL" id="JAULSN010000004">
    <property type="protein sequence ID" value="KAK3372921.1"/>
    <property type="molecule type" value="Genomic_DNA"/>
</dbReference>
<evidence type="ECO:0000313" key="3">
    <source>
        <dbReference type="Proteomes" id="UP001287356"/>
    </source>
</evidence>
<sequence>MKAIVRKQQERMFSEPGKPDARFTVGGKTVVPEKIERFMKGEKISDDQLYLPPSGAPTPFDDPIECWTPPATDNISVTQAVDVPIELRNGPARCGLAAAGFSRSGTEPKPTTRLGLKSPQANASVISSDPSEVSDTKVHAEAVEMRVFAIPAKAPIKLYRLQPLDPPSGTHTVEPAHGFRT</sequence>
<evidence type="ECO:0000313" key="2">
    <source>
        <dbReference type="EMBL" id="KAK3372921.1"/>
    </source>
</evidence>
<organism evidence="2 3">
    <name type="scientific">Lasiosphaeria ovina</name>
    <dbReference type="NCBI Taxonomy" id="92902"/>
    <lineage>
        <taxon>Eukaryota</taxon>
        <taxon>Fungi</taxon>
        <taxon>Dikarya</taxon>
        <taxon>Ascomycota</taxon>
        <taxon>Pezizomycotina</taxon>
        <taxon>Sordariomycetes</taxon>
        <taxon>Sordariomycetidae</taxon>
        <taxon>Sordariales</taxon>
        <taxon>Lasiosphaeriaceae</taxon>
        <taxon>Lasiosphaeria</taxon>
    </lineage>
</organism>
<feature type="region of interest" description="Disordered" evidence="1">
    <location>
        <begin position="99"/>
        <end position="130"/>
    </location>
</feature>
<comment type="caution">
    <text evidence="2">The sequence shown here is derived from an EMBL/GenBank/DDBJ whole genome shotgun (WGS) entry which is preliminary data.</text>
</comment>
<reference evidence="2" key="2">
    <citation type="submission" date="2023-06" db="EMBL/GenBank/DDBJ databases">
        <authorList>
            <consortium name="Lawrence Berkeley National Laboratory"/>
            <person name="Haridas S."/>
            <person name="Hensen N."/>
            <person name="Bonometti L."/>
            <person name="Westerberg I."/>
            <person name="Brannstrom I.O."/>
            <person name="Guillou S."/>
            <person name="Cros-Aarteil S."/>
            <person name="Calhoun S."/>
            <person name="Kuo A."/>
            <person name="Mondo S."/>
            <person name="Pangilinan J."/>
            <person name="Riley R."/>
            <person name="Labutti K."/>
            <person name="Andreopoulos B."/>
            <person name="Lipzen A."/>
            <person name="Chen C."/>
            <person name="Yanf M."/>
            <person name="Daum C."/>
            <person name="Ng V."/>
            <person name="Clum A."/>
            <person name="Steindorff A."/>
            <person name="Ohm R."/>
            <person name="Martin F."/>
            <person name="Silar P."/>
            <person name="Natvig D."/>
            <person name="Lalanne C."/>
            <person name="Gautier V."/>
            <person name="Ament-Velasquez S.L."/>
            <person name="Kruys A."/>
            <person name="Hutchinson M.I."/>
            <person name="Powell A.J."/>
            <person name="Barry K."/>
            <person name="Miller A.N."/>
            <person name="Grigoriev I.V."/>
            <person name="Debuchy R."/>
            <person name="Gladieux P."/>
            <person name="Thoren M.H."/>
            <person name="Johannesson H."/>
        </authorList>
    </citation>
    <scope>NUCLEOTIDE SEQUENCE</scope>
    <source>
        <strain evidence="2">CBS 958.72</strain>
    </source>
</reference>
<gene>
    <name evidence="2" type="ORF">B0T24DRAFT_593177</name>
</gene>
<evidence type="ECO:0000256" key="1">
    <source>
        <dbReference type="SAM" id="MobiDB-lite"/>
    </source>
</evidence>